<dbReference type="InParanoid" id="A0A6J2YUF8"/>
<name>A0A6J2YUF8_SITOR</name>
<dbReference type="KEGG" id="soy:115890750"/>
<evidence type="ECO:0000313" key="4">
    <source>
        <dbReference type="RefSeq" id="XP_030766932.1"/>
    </source>
</evidence>
<dbReference type="Pfam" id="PF00078">
    <property type="entry name" value="RVT_1"/>
    <property type="match status" value="1"/>
</dbReference>
<accession>A0A6J2YUF8</accession>
<evidence type="ECO:0000259" key="2">
    <source>
        <dbReference type="Pfam" id="PF00078"/>
    </source>
</evidence>
<feature type="domain" description="Reverse transcriptase" evidence="2">
    <location>
        <begin position="47"/>
        <end position="119"/>
    </location>
</feature>
<keyword evidence="3" id="KW-1185">Reference proteome</keyword>
<protein>
    <submittedName>
        <fullName evidence="4">Uncharacterized protein LOC115890750</fullName>
    </submittedName>
</protein>
<feature type="compositionally biased region" description="Basic residues" evidence="1">
    <location>
        <begin position="113"/>
        <end position="123"/>
    </location>
</feature>
<dbReference type="OrthoDB" id="7480412at2759"/>
<dbReference type="Proteomes" id="UP000504635">
    <property type="component" value="Unplaced"/>
</dbReference>
<evidence type="ECO:0000256" key="1">
    <source>
        <dbReference type="SAM" id="MobiDB-lite"/>
    </source>
</evidence>
<dbReference type="InterPro" id="IPR000477">
    <property type="entry name" value="RT_dom"/>
</dbReference>
<reference evidence="4" key="1">
    <citation type="submission" date="2025-08" db="UniProtKB">
        <authorList>
            <consortium name="RefSeq"/>
        </authorList>
    </citation>
    <scope>IDENTIFICATION</scope>
    <source>
        <tissue evidence="4">Gonads</tissue>
    </source>
</reference>
<feature type="compositionally biased region" description="Polar residues" evidence="1">
    <location>
        <begin position="127"/>
        <end position="139"/>
    </location>
</feature>
<sequence length="155" mass="17167">MFSCGPPTVIHSVLVIFTSNSHFLYSSSASLPYIQGRRDLGLGLSGKQGDGISPKLFTTTLEEIFRQLHCTNKGLKTDGEYLNHLRFADDIVLIANNPEELLTQINGLNTASNKRKNSGKSRKFSNYQEITESSDNSALYENKYSRDSESGVLAE</sequence>
<dbReference type="RefSeq" id="XP_030766932.1">
    <property type="nucleotide sequence ID" value="XM_030911072.1"/>
</dbReference>
<gene>
    <name evidence="4" type="primary">LOC115890750</name>
</gene>
<organism evidence="3 4">
    <name type="scientific">Sitophilus oryzae</name>
    <name type="common">Rice weevil</name>
    <name type="synonym">Curculio oryzae</name>
    <dbReference type="NCBI Taxonomy" id="7048"/>
    <lineage>
        <taxon>Eukaryota</taxon>
        <taxon>Metazoa</taxon>
        <taxon>Ecdysozoa</taxon>
        <taxon>Arthropoda</taxon>
        <taxon>Hexapoda</taxon>
        <taxon>Insecta</taxon>
        <taxon>Pterygota</taxon>
        <taxon>Neoptera</taxon>
        <taxon>Endopterygota</taxon>
        <taxon>Coleoptera</taxon>
        <taxon>Polyphaga</taxon>
        <taxon>Cucujiformia</taxon>
        <taxon>Curculionidae</taxon>
        <taxon>Dryophthorinae</taxon>
        <taxon>Sitophilus</taxon>
    </lineage>
</organism>
<evidence type="ECO:0000313" key="3">
    <source>
        <dbReference type="Proteomes" id="UP000504635"/>
    </source>
</evidence>
<proteinExistence type="predicted"/>
<feature type="region of interest" description="Disordered" evidence="1">
    <location>
        <begin position="113"/>
        <end position="155"/>
    </location>
</feature>
<dbReference type="AlphaFoldDB" id="A0A6J2YUF8"/>
<dbReference type="GeneID" id="115890750"/>